<sequence>MESLDDINIFEYLSTKYPNETLKGHRQQLYAAASDIAQKVVNYGVITKLDALIMRDAWECSRTGHQNIMCAALSDAIGFEYPYFEHVESIINSDGFLTKKELWHTARMRKKEINVFRGCSTKELENDELGYSWTLDREVAHFFADAHCGKVITAKVSGLSHFAVWLDTAESELIITEIDKSDILSVENANHKINNMKWFERKHLTPLQQIKKKKD</sequence>
<evidence type="ECO:0000313" key="2">
    <source>
        <dbReference type="Proteomes" id="UP000094893"/>
    </source>
</evidence>
<dbReference type="AlphaFoldDB" id="A0A1C2ILH0"/>
<comment type="caution">
    <text evidence="1">The sequence shown here is derived from an EMBL/GenBank/DDBJ whole genome shotgun (WGS) entry which is preliminary data.</text>
</comment>
<name>A0A1C2ILH0_ACITH</name>
<dbReference type="RefSeq" id="WP_024892723.1">
    <property type="nucleotide sequence ID" value="NZ_LWRZ01000380.1"/>
</dbReference>
<protein>
    <submittedName>
        <fullName evidence="1">Uncharacterized protein</fullName>
    </submittedName>
</protein>
<dbReference type="Proteomes" id="UP000094893">
    <property type="component" value="Unassembled WGS sequence"/>
</dbReference>
<reference evidence="1 2" key="1">
    <citation type="journal article" date="2016" name="Int. J. Mol. Sci.">
        <title>Comparative genomics of the extreme acidophile Acidithiobacillus thiooxidans reveals intraspecific divergence and niche adaptation.</title>
        <authorList>
            <person name="Zhang X."/>
            <person name="Feng X."/>
            <person name="Tao J."/>
            <person name="Ma L."/>
            <person name="Xiao Y."/>
            <person name="Liang Y."/>
            <person name="Liu X."/>
            <person name="Yin H."/>
        </authorList>
    </citation>
    <scope>NUCLEOTIDE SEQUENCE [LARGE SCALE GENOMIC DNA]</scope>
    <source>
        <strain evidence="1 2">A02</strain>
    </source>
</reference>
<gene>
    <name evidence="1" type="ORF">A6P07_11190</name>
</gene>
<organism evidence="1 2">
    <name type="scientific">Acidithiobacillus thiooxidans</name>
    <name type="common">Thiobacillus thiooxidans</name>
    <dbReference type="NCBI Taxonomy" id="930"/>
    <lineage>
        <taxon>Bacteria</taxon>
        <taxon>Pseudomonadati</taxon>
        <taxon>Pseudomonadota</taxon>
        <taxon>Acidithiobacillia</taxon>
        <taxon>Acidithiobacillales</taxon>
        <taxon>Acidithiobacillaceae</taxon>
        <taxon>Acidithiobacillus</taxon>
    </lineage>
</organism>
<accession>A0A1C2ILH0</accession>
<evidence type="ECO:0000313" key="1">
    <source>
        <dbReference type="EMBL" id="OCX71825.1"/>
    </source>
</evidence>
<proteinExistence type="predicted"/>
<dbReference type="EMBL" id="LWSA01000156">
    <property type="protein sequence ID" value="OCX71825.1"/>
    <property type="molecule type" value="Genomic_DNA"/>
</dbReference>